<evidence type="ECO:0000313" key="1">
    <source>
        <dbReference type="EMBL" id="GJT49143.1"/>
    </source>
</evidence>
<name>A0ABQ5EDZ4_9ASTR</name>
<reference evidence="1" key="1">
    <citation type="journal article" date="2022" name="Int. J. Mol. Sci.">
        <title>Draft Genome of Tanacetum Coccineum: Genomic Comparison of Closely Related Tanacetum-Family Plants.</title>
        <authorList>
            <person name="Yamashiro T."/>
            <person name="Shiraishi A."/>
            <person name="Nakayama K."/>
            <person name="Satake H."/>
        </authorList>
    </citation>
    <scope>NUCLEOTIDE SEQUENCE</scope>
</reference>
<sequence>MLVMEVLTLIIQQRVRASKTFRYYKHCEEMQLINVCFADDLFNFARGEVESARLIMKSLSEFQRTSGLVPSIPKSTAYFYNVRNHVKHSIRSFMPFVEVKNHIGEGENESLSFAGRLQLCKSVLSSMHVYWALVLMIPIGIIQDFQQHMCGFLWSNGELKHGKAKVAWENICLSKSEGSLGIHSLEDVPIKSDFGSWGWLKLLQIRDLVKPFF</sequence>
<evidence type="ECO:0008006" key="3">
    <source>
        <dbReference type="Google" id="ProtNLM"/>
    </source>
</evidence>
<proteinExistence type="predicted"/>
<reference evidence="1" key="2">
    <citation type="submission" date="2022-01" db="EMBL/GenBank/DDBJ databases">
        <authorList>
            <person name="Yamashiro T."/>
            <person name="Shiraishi A."/>
            <person name="Satake H."/>
            <person name="Nakayama K."/>
        </authorList>
    </citation>
    <scope>NUCLEOTIDE SEQUENCE</scope>
</reference>
<gene>
    <name evidence="1" type="ORF">Tco_0975300</name>
</gene>
<organism evidence="1 2">
    <name type="scientific">Tanacetum coccineum</name>
    <dbReference type="NCBI Taxonomy" id="301880"/>
    <lineage>
        <taxon>Eukaryota</taxon>
        <taxon>Viridiplantae</taxon>
        <taxon>Streptophyta</taxon>
        <taxon>Embryophyta</taxon>
        <taxon>Tracheophyta</taxon>
        <taxon>Spermatophyta</taxon>
        <taxon>Magnoliopsida</taxon>
        <taxon>eudicotyledons</taxon>
        <taxon>Gunneridae</taxon>
        <taxon>Pentapetalae</taxon>
        <taxon>asterids</taxon>
        <taxon>campanulids</taxon>
        <taxon>Asterales</taxon>
        <taxon>Asteraceae</taxon>
        <taxon>Asteroideae</taxon>
        <taxon>Anthemideae</taxon>
        <taxon>Anthemidinae</taxon>
        <taxon>Tanacetum</taxon>
    </lineage>
</organism>
<accession>A0ABQ5EDZ4</accession>
<evidence type="ECO:0000313" key="2">
    <source>
        <dbReference type="Proteomes" id="UP001151760"/>
    </source>
</evidence>
<keyword evidence="2" id="KW-1185">Reference proteome</keyword>
<dbReference type="PANTHER" id="PTHR33116">
    <property type="entry name" value="REVERSE TRANSCRIPTASE ZINC-BINDING DOMAIN-CONTAINING PROTEIN-RELATED-RELATED"/>
    <property type="match status" value="1"/>
</dbReference>
<dbReference type="PANTHER" id="PTHR33116:SF84">
    <property type="entry name" value="RNA-DIRECTED DNA POLYMERASE"/>
    <property type="match status" value="1"/>
</dbReference>
<protein>
    <recommendedName>
        <fullName evidence="3">Reverse transcriptase domain-containing protein</fullName>
    </recommendedName>
</protein>
<dbReference type="EMBL" id="BQNB010016212">
    <property type="protein sequence ID" value="GJT49143.1"/>
    <property type="molecule type" value="Genomic_DNA"/>
</dbReference>
<comment type="caution">
    <text evidence="1">The sequence shown here is derived from an EMBL/GenBank/DDBJ whole genome shotgun (WGS) entry which is preliminary data.</text>
</comment>
<dbReference type="Proteomes" id="UP001151760">
    <property type="component" value="Unassembled WGS sequence"/>
</dbReference>